<name>A0ABR0T162_9HYPO</name>
<feature type="domain" description="Heterokaryon incompatibility" evidence="1">
    <location>
        <begin position="135"/>
        <end position="289"/>
    </location>
</feature>
<evidence type="ECO:0000259" key="1">
    <source>
        <dbReference type="Pfam" id="PF06985"/>
    </source>
</evidence>
<dbReference type="Pfam" id="PF06985">
    <property type="entry name" value="HET"/>
    <property type="match status" value="1"/>
</dbReference>
<dbReference type="InterPro" id="IPR010730">
    <property type="entry name" value="HET"/>
</dbReference>
<dbReference type="EMBL" id="JAVFKD010000001">
    <property type="protein sequence ID" value="KAK5997745.1"/>
    <property type="molecule type" value="Genomic_DNA"/>
</dbReference>
<dbReference type="PANTHER" id="PTHR33112:SF16">
    <property type="entry name" value="HETEROKARYON INCOMPATIBILITY DOMAIN-CONTAINING PROTEIN"/>
    <property type="match status" value="1"/>
</dbReference>
<dbReference type="PANTHER" id="PTHR33112">
    <property type="entry name" value="DOMAIN PROTEIN, PUTATIVE-RELATED"/>
    <property type="match status" value="1"/>
</dbReference>
<proteinExistence type="predicted"/>
<protein>
    <recommendedName>
        <fullName evidence="1">Heterokaryon incompatibility domain-containing protein</fullName>
    </recommendedName>
</protein>
<gene>
    <name evidence="2" type="ORF">PT974_00102</name>
</gene>
<accession>A0ABR0T162</accession>
<evidence type="ECO:0000313" key="3">
    <source>
        <dbReference type="Proteomes" id="UP001338125"/>
    </source>
</evidence>
<sequence>MPLCSQCARVSLRNVTQELPVLIPGRFNGLKKGMVLTENGSTLSISALNCSFCTSLIKQHDIIGRPRLLKPDCDDAFSLLKRWINACQEWHVDCKRTVSGNIMDDSDAPELPSRILHIKGERVKLVESKGQRGRYATLSHCWGPSDKQPLKTTRANLPAHIEGIPWSNIPKTFQDAITVADRVGFQYIWIDSLCIVQDDREEWLKESKKMGLTYERAELTIAASHTADSWEGFLFPRDPSPTSVELPRFFSESKNTRYPRVFAALRRDTVSDTLPEFGALGRRAWATQEWLLSRRMVFFAKSTIIWSCKTITQRETGEKCFSIARNSRWKPIVECYSDRQLTFATDKLIALEGLRTESGRNSGYEYLFGVWRESLPDQLLWQVTRPVDGDSDEINDPLKLPTWTWAHVPCGVRFLHLAGAKNLCESVGRSDGLEKLVLRMRVRRITATTTALHTEGDGATVQAIRVDISASHAKRTSSMAQFILNERNSVVGWAVFDQRACDVGLGKVCCLALMGGVGRRDEDTERRLGTVVSSKLRHYWVLIVRKREDGSYIRIGVGKTYGREWWVDAPVKTLTLS</sequence>
<dbReference type="Proteomes" id="UP001338125">
    <property type="component" value="Unassembled WGS sequence"/>
</dbReference>
<evidence type="ECO:0000313" key="2">
    <source>
        <dbReference type="EMBL" id="KAK5997745.1"/>
    </source>
</evidence>
<organism evidence="2 3">
    <name type="scientific">Cladobotryum mycophilum</name>
    <dbReference type="NCBI Taxonomy" id="491253"/>
    <lineage>
        <taxon>Eukaryota</taxon>
        <taxon>Fungi</taxon>
        <taxon>Dikarya</taxon>
        <taxon>Ascomycota</taxon>
        <taxon>Pezizomycotina</taxon>
        <taxon>Sordariomycetes</taxon>
        <taxon>Hypocreomycetidae</taxon>
        <taxon>Hypocreales</taxon>
        <taxon>Hypocreaceae</taxon>
        <taxon>Cladobotryum</taxon>
    </lineage>
</organism>
<reference evidence="2 3" key="1">
    <citation type="submission" date="2024-01" db="EMBL/GenBank/DDBJ databases">
        <title>Complete genome of Cladobotryum mycophilum ATHUM6906.</title>
        <authorList>
            <person name="Christinaki A.C."/>
            <person name="Myridakis A.I."/>
            <person name="Kouvelis V.N."/>
        </authorList>
    </citation>
    <scope>NUCLEOTIDE SEQUENCE [LARGE SCALE GENOMIC DNA]</scope>
    <source>
        <strain evidence="2 3">ATHUM6906</strain>
    </source>
</reference>
<comment type="caution">
    <text evidence="2">The sequence shown here is derived from an EMBL/GenBank/DDBJ whole genome shotgun (WGS) entry which is preliminary data.</text>
</comment>
<keyword evidence="3" id="KW-1185">Reference proteome</keyword>